<evidence type="ECO:0000259" key="3">
    <source>
        <dbReference type="PROSITE" id="PS51532"/>
    </source>
</evidence>
<dbReference type="Gene3D" id="2.60.120.470">
    <property type="entry name" value="PITH domain"/>
    <property type="match status" value="1"/>
</dbReference>
<dbReference type="Proteomes" id="UP000269793">
    <property type="component" value="Chromosome V"/>
</dbReference>
<accession>A0A3G2S9G4</accession>
<dbReference type="STRING" id="425264.A0A3G2S9G4"/>
<evidence type="ECO:0000256" key="1">
    <source>
        <dbReference type="ARBA" id="ARBA00025788"/>
    </source>
</evidence>
<feature type="region of interest" description="Disordered" evidence="2">
    <location>
        <begin position="200"/>
        <end position="219"/>
    </location>
</feature>
<dbReference type="SUPFAM" id="SSF49785">
    <property type="entry name" value="Galactose-binding domain-like"/>
    <property type="match status" value="1"/>
</dbReference>
<feature type="region of interest" description="Disordered" evidence="2">
    <location>
        <begin position="1"/>
        <end position="20"/>
    </location>
</feature>
<dbReference type="InterPro" id="IPR037047">
    <property type="entry name" value="PITH_dom_sf"/>
</dbReference>
<evidence type="ECO:0000256" key="2">
    <source>
        <dbReference type="SAM" id="MobiDB-lite"/>
    </source>
</evidence>
<dbReference type="GO" id="GO:0005634">
    <property type="term" value="C:nucleus"/>
    <property type="evidence" value="ECO:0007669"/>
    <property type="project" value="TreeGrafter"/>
</dbReference>
<evidence type="ECO:0000313" key="5">
    <source>
        <dbReference type="Proteomes" id="UP000269793"/>
    </source>
</evidence>
<gene>
    <name evidence="4" type="ORF">DNF11_3012</name>
</gene>
<keyword evidence="5" id="KW-1185">Reference proteome</keyword>
<dbReference type="PANTHER" id="PTHR12175">
    <property type="entry name" value="AD039 HT014 THIOREDOXIN FAMILY TRP26"/>
    <property type="match status" value="1"/>
</dbReference>
<feature type="domain" description="PITH" evidence="3">
    <location>
        <begin position="18"/>
        <end position="199"/>
    </location>
</feature>
<dbReference type="InterPro" id="IPR010400">
    <property type="entry name" value="PITH_dom"/>
</dbReference>
<name>A0A3G2S9G4_MALR7</name>
<organism evidence="4 5">
    <name type="scientific">Malassezia restricta (strain ATCC 96810 / NBRC 103918 / CBS 7877)</name>
    <name type="common">Seborrheic dermatitis infection agent</name>
    <dbReference type="NCBI Taxonomy" id="425264"/>
    <lineage>
        <taxon>Eukaryota</taxon>
        <taxon>Fungi</taxon>
        <taxon>Dikarya</taxon>
        <taxon>Basidiomycota</taxon>
        <taxon>Ustilaginomycotina</taxon>
        <taxon>Malasseziomycetes</taxon>
        <taxon>Malasseziales</taxon>
        <taxon>Malasseziaceae</taxon>
        <taxon>Malassezia</taxon>
    </lineage>
</organism>
<dbReference type="VEuPathDB" id="FungiDB:DNF11_3012"/>
<dbReference type="AlphaFoldDB" id="A0A3G2S9G4"/>
<feature type="compositionally biased region" description="Basic and acidic residues" evidence="2">
    <location>
        <begin position="11"/>
        <end position="20"/>
    </location>
</feature>
<dbReference type="OrthoDB" id="2635at2759"/>
<sequence length="219" mass="23674">MAAGCGHEHHHGHDDADHVKAGEGQQDILFLDVDREQVTALNEKQTGSAAHIIRPYDQRMSDSPLLESDVDDELMMYVPFTGSVRLRSLLLRSGPGHATPRAIHLYKNTEALDFGDAANETPKPLQKLTSIPESSDVVEIPLLAARFPDVQSLTLYIPGCLGTERGVADAHTSISYLGFRGESRLLQRSGPASIVYEAAPRATDHTRVDGTAAGARPSS</sequence>
<protein>
    <recommendedName>
        <fullName evidence="3">PITH domain-containing protein</fullName>
    </recommendedName>
</protein>
<dbReference type="PANTHER" id="PTHR12175:SF1">
    <property type="entry name" value="PITH DOMAIN-CONTAINING PROTEIN 1"/>
    <property type="match status" value="1"/>
</dbReference>
<comment type="similarity">
    <text evidence="1">Belongs to the PITHD1 family.</text>
</comment>
<dbReference type="Pfam" id="PF06201">
    <property type="entry name" value="PITH"/>
    <property type="match status" value="1"/>
</dbReference>
<evidence type="ECO:0000313" key="4">
    <source>
        <dbReference type="EMBL" id="AYO43962.1"/>
    </source>
</evidence>
<dbReference type="PROSITE" id="PS51532">
    <property type="entry name" value="PITH"/>
    <property type="match status" value="1"/>
</dbReference>
<dbReference type="InterPro" id="IPR045099">
    <property type="entry name" value="PITH1-like"/>
</dbReference>
<dbReference type="GO" id="GO:0005737">
    <property type="term" value="C:cytoplasm"/>
    <property type="evidence" value="ECO:0007669"/>
    <property type="project" value="UniProtKB-ARBA"/>
</dbReference>
<reference evidence="4 5" key="1">
    <citation type="submission" date="2018-10" db="EMBL/GenBank/DDBJ databases">
        <title>Complete genome sequence of Malassezia restricta CBS 7877.</title>
        <authorList>
            <person name="Morand S.C."/>
            <person name="Bertignac M."/>
            <person name="Iltis A."/>
            <person name="Kolder I."/>
            <person name="Pirovano W."/>
            <person name="Jourdain R."/>
            <person name="Clavaud C."/>
        </authorList>
    </citation>
    <scope>NUCLEOTIDE SEQUENCE [LARGE SCALE GENOMIC DNA]</scope>
    <source>
        <strain evidence="4 5">CBS 7877</strain>
    </source>
</reference>
<proteinExistence type="inferred from homology"/>
<dbReference type="InterPro" id="IPR008979">
    <property type="entry name" value="Galactose-bd-like_sf"/>
</dbReference>
<dbReference type="EMBL" id="CP033152">
    <property type="protein sequence ID" value="AYO43962.1"/>
    <property type="molecule type" value="Genomic_DNA"/>
</dbReference>